<dbReference type="PANTHER" id="PTHR46874:SF1">
    <property type="entry name" value="TUMOR NECROSIS FACTOR RECEPTOR SUPERFAMILY MEMBER 6"/>
    <property type="match status" value="1"/>
</dbReference>
<evidence type="ECO:0000259" key="4">
    <source>
        <dbReference type="PROSITE" id="PS50050"/>
    </source>
</evidence>
<feature type="chain" id="PRO_5025694249" description="TNFR-Cys domain-containing protein" evidence="3">
    <location>
        <begin position="28"/>
        <end position="245"/>
    </location>
</feature>
<dbReference type="GO" id="GO:0097049">
    <property type="term" value="P:motor neuron apoptotic process"/>
    <property type="evidence" value="ECO:0007669"/>
    <property type="project" value="TreeGrafter"/>
</dbReference>
<dbReference type="PROSITE" id="PS50050">
    <property type="entry name" value="TNFR_NGFR_2"/>
    <property type="match status" value="1"/>
</dbReference>
<feature type="transmembrane region" description="Helical" evidence="2">
    <location>
        <begin position="136"/>
        <end position="154"/>
    </location>
</feature>
<dbReference type="Ensembl" id="ENSSFAT00005022865.1">
    <property type="protein sequence ID" value="ENSSFAP00005021941.1"/>
    <property type="gene ID" value="ENSSFAG00005011431.1"/>
</dbReference>
<dbReference type="GO" id="GO:0097527">
    <property type="term" value="P:necroptotic signaling pathway"/>
    <property type="evidence" value="ECO:0007669"/>
    <property type="project" value="TreeGrafter"/>
</dbReference>
<sequence>MMSFPNLSVANMPVYVLTFWIVGLASGCGDQQTKEDGICCNMCPPGKTNPKIKQTDCKPCEKGFFSDQYSNFDRCEKCRSCPKAYAENCTATTNAKCACSPGFLCSNSDCSDCEENKCVTGFEPKRKGEGDGDSTHLLLGLGCIFLSVAILLFLSYRGIKKLRKHRASKSEKKVFYCCHFGSVFTLSSNKLQFFQNQIMSIQTLQKAVLPSAHLRIQFISAHSALFISLWSPKGQKIRKSSLYLT</sequence>
<feature type="repeat" description="TNFR-Cys" evidence="1">
    <location>
        <begin position="59"/>
        <end position="97"/>
    </location>
</feature>
<evidence type="ECO:0000313" key="5">
    <source>
        <dbReference type="Ensembl" id="ENSSFAP00005021941.1"/>
    </source>
</evidence>
<evidence type="ECO:0000256" key="3">
    <source>
        <dbReference type="SAM" id="SignalP"/>
    </source>
</evidence>
<feature type="disulfide bond" evidence="1">
    <location>
        <begin position="60"/>
        <end position="75"/>
    </location>
</feature>
<accession>A0A672GT72</accession>
<keyword evidence="2" id="KW-0472">Membrane</keyword>
<dbReference type="SMART" id="SM00208">
    <property type="entry name" value="TNFR"/>
    <property type="match status" value="1"/>
</dbReference>
<evidence type="ECO:0000313" key="6">
    <source>
        <dbReference type="Proteomes" id="UP000472267"/>
    </source>
</evidence>
<dbReference type="GO" id="GO:0031265">
    <property type="term" value="C:CD95 death-inducing signaling complex"/>
    <property type="evidence" value="ECO:0007669"/>
    <property type="project" value="TreeGrafter"/>
</dbReference>
<keyword evidence="2" id="KW-0812">Transmembrane</keyword>
<dbReference type="GO" id="GO:0043066">
    <property type="term" value="P:negative regulation of apoptotic process"/>
    <property type="evidence" value="ECO:0007669"/>
    <property type="project" value="TreeGrafter"/>
</dbReference>
<name>A0A672GT72_SALFA</name>
<organism evidence="5 6">
    <name type="scientific">Salarias fasciatus</name>
    <name type="common">Jewelled blenny</name>
    <name type="synonym">Blennius fasciatus</name>
    <dbReference type="NCBI Taxonomy" id="181472"/>
    <lineage>
        <taxon>Eukaryota</taxon>
        <taxon>Metazoa</taxon>
        <taxon>Chordata</taxon>
        <taxon>Craniata</taxon>
        <taxon>Vertebrata</taxon>
        <taxon>Euteleostomi</taxon>
        <taxon>Actinopterygii</taxon>
        <taxon>Neopterygii</taxon>
        <taxon>Teleostei</taxon>
        <taxon>Neoteleostei</taxon>
        <taxon>Acanthomorphata</taxon>
        <taxon>Ovalentaria</taxon>
        <taxon>Blenniimorphae</taxon>
        <taxon>Blenniiformes</taxon>
        <taxon>Blennioidei</taxon>
        <taxon>Blenniidae</taxon>
        <taxon>Salariinae</taxon>
        <taxon>Salarias</taxon>
    </lineage>
</organism>
<reference evidence="5" key="2">
    <citation type="submission" date="2025-08" db="UniProtKB">
        <authorList>
            <consortium name="Ensembl"/>
        </authorList>
    </citation>
    <scope>IDENTIFICATION</scope>
</reference>
<proteinExistence type="predicted"/>
<reference evidence="5" key="3">
    <citation type="submission" date="2025-09" db="UniProtKB">
        <authorList>
            <consortium name="Ensembl"/>
        </authorList>
    </citation>
    <scope>IDENTIFICATION</scope>
</reference>
<dbReference type="GO" id="GO:0006924">
    <property type="term" value="P:activation-induced cell death of T cells"/>
    <property type="evidence" value="ECO:0007669"/>
    <property type="project" value="TreeGrafter"/>
</dbReference>
<evidence type="ECO:0000256" key="1">
    <source>
        <dbReference type="PROSITE-ProRule" id="PRU00206"/>
    </source>
</evidence>
<dbReference type="GO" id="GO:0097192">
    <property type="term" value="P:extrinsic apoptotic signaling pathway in absence of ligand"/>
    <property type="evidence" value="ECO:0007669"/>
    <property type="project" value="TreeGrafter"/>
</dbReference>
<dbReference type="GO" id="GO:0005031">
    <property type="term" value="F:tumor necrosis factor receptor activity"/>
    <property type="evidence" value="ECO:0007669"/>
    <property type="project" value="TreeGrafter"/>
</dbReference>
<dbReference type="Gene3D" id="2.10.50.10">
    <property type="entry name" value="Tumor Necrosis Factor Receptor, subunit A, domain 2"/>
    <property type="match status" value="1"/>
</dbReference>
<comment type="caution">
    <text evidence="1">Lacks conserved residue(s) required for the propagation of feature annotation.</text>
</comment>
<feature type="signal peptide" evidence="3">
    <location>
        <begin position="1"/>
        <end position="27"/>
    </location>
</feature>
<dbReference type="GO" id="GO:0045121">
    <property type="term" value="C:membrane raft"/>
    <property type="evidence" value="ECO:0007669"/>
    <property type="project" value="TreeGrafter"/>
</dbReference>
<feature type="domain" description="TNFR-Cys" evidence="4">
    <location>
        <begin position="59"/>
        <end position="97"/>
    </location>
</feature>
<dbReference type="SUPFAM" id="SSF57586">
    <property type="entry name" value="TNF receptor-like"/>
    <property type="match status" value="2"/>
</dbReference>
<protein>
    <recommendedName>
        <fullName evidence="4">TNFR-Cys domain-containing protein</fullName>
    </recommendedName>
</protein>
<keyword evidence="3" id="KW-0732">Signal</keyword>
<keyword evidence="2" id="KW-1133">Transmembrane helix</keyword>
<dbReference type="InterPro" id="IPR001368">
    <property type="entry name" value="TNFR/NGFR_Cys_rich_reg"/>
</dbReference>
<dbReference type="GO" id="GO:0009897">
    <property type="term" value="C:external side of plasma membrane"/>
    <property type="evidence" value="ECO:0007669"/>
    <property type="project" value="TreeGrafter"/>
</dbReference>
<keyword evidence="6" id="KW-1185">Reference proteome</keyword>
<dbReference type="GO" id="GO:0032872">
    <property type="term" value="P:regulation of stress-activated MAPK cascade"/>
    <property type="evidence" value="ECO:0007669"/>
    <property type="project" value="TreeGrafter"/>
</dbReference>
<dbReference type="Proteomes" id="UP000472267">
    <property type="component" value="Chromosome 5"/>
</dbReference>
<dbReference type="AlphaFoldDB" id="A0A672GT72"/>
<reference evidence="5" key="1">
    <citation type="submission" date="2019-06" db="EMBL/GenBank/DDBJ databases">
        <authorList>
            <consortium name="Wellcome Sanger Institute Data Sharing"/>
        </authorList>
    </citation>
    <scope>NUCLEOTIDE SEQUENCE [LARGE SCALE GENOMIC DNA]</scope>
</reference>
<dbReference type="InParanoid" id="A0A672GT72"/>
<keyword evidence="1" id="KW-1015">Disulfide bond</keyword>
<evidence type="ECO:0000256" key="2">
    <source>
        <dbReference type="SAM" id="Phobius"/>
    </source>
</evidence>
<dbReference type="PANTHER" id="PTHR46874">
    <property type="entry name" value="TUMOR NECROSIS FACTOR RECEPTOR SUPERFAMILY MEMBER 6"/>
    <property type="match status" value="1"/>
</dbReference>